<keyword evidence="3" id="KW-1185">Reference proteome</keyword>
<evidence type="ECO:0000313" key="3">
    <source>
        <dbReference type="Proteomes" id="UP000008141"/>
    </source>
</evidence>
<organism evidence="3">
    <name type="scientific">Chlorella variabilis</name>
    <name type="common">Green alga</name>
    <dbReference type="NCBI Taxonomy" id="554065"/>
    <lineage>
        <taxon>Eukaryota</taxon>
        <taxon>Viridiplantae</taxon>
        <taxon>Chlorophyta</taxon>
        <taxon>core chlorophytes</taxon>
        <taxon>Trebouxiophyceae</taxon>
        <taxon>Chlorellales</taxon>
        <taxon>Chlorellaceae</taxon>
        <taxon>Chlorella clade</taxon>
        <taxon>Chlorella</taxon>
    </lineage>
</organism>
<accession>E1ZMY8</accession>
<dbReference type="GeneID" id="17352303"/>
<dbReference type="InParanoid" id="E1ZMY8"/>
<dbReference type="EMBL" id="GL433854">
    <property type="protein sequence ID" value="EFN52774.1"/>
    <property type="molecule type" value="Genomic_DNA"/>
</dbReference>
<evidence type="ECO:0000259" key="1">
    <source>
        <dbReference type="Pfam" id="PF01068"/>
    </source>
</evidence>
<dbReference type="GO" id="GO:0005524">
    <property type="term" value="F:ATP binding"/>
    <property type="evidence" value="ECO:0007669"/>
    <property type="project" value="InterPro"/>
</dbReference>
<dbReference type="PANTHER" id="PTHR45997">
    <property type="entry name" value="DNA LIGASE 4"/>
    <property type="match status" value="1"/>
</dbReference>
<dbReference type="GO" id="GO:0006303">
    <property type="term" value="P:double-strand break repair via nonhomologous end joining"/>
    <property type="evidence" value="ECO:0007669"/>
    <property type="project" value="TreeGrafter"/>
</dbReference>
<dbReference type="InterPro" id="IPR029710">
    <property type="entry name" value="LIG4"/>
</dbReference>
<dbReference type="GO" id="GO:0003910">
    <property type="term" value="F:DNA ligase (ATP) activity"/>
    <property type="evidence" value="ECO:0007669"/>
    <property type="project" value="InterPro"/>
</dbReference>
<gene>
    <name evidence="2" type="ORF">CHLNCDRAFT_138393</name>
</gene>
<evidence type="ECO:0000313" key="2">
    <source>
        <dbReference type="EMBL" id="EFN52774.1"/>
    </source>
</evidence>
<dbReference type="KEGG" id="cvr:CHLNCDRAFT_138393"/>
<dbReference type="Proteomes" id="UP000008141">
    <property type="component" value="Unassembled WGS sequence"/>
</dbReference>
<dbReference type="GO" id="GO:0006310">
    <property type="term" value="P:DNA recombination"/>
    <property type="evidence" value="ECO:0007669"/>
    <property type="project" value="InterPro"/>
</dbReference>
<sequence length="172" mass="19249">MEGQHRLAPGQISFQTVVEFLADVKTLDSHRGAYMLKHRNCMDAQKVFNELLDPEVAASVEVWPGKPASPQVGLALHSVKAVVQMMQYHFNQAQLQFLIEPKIDGERQQIHVVGRDRIHYWSRRGIDHGPQQRAGGAGGSGGYCVLDHIFRKQVTAGSVILDGELVIWNTKR</sequence>
<reference evidence="2 3" key="1">
    <citation type="journal article" date="2010" name="Plant Cell">
        <title>The Chlorella variabilis NC64A genome reveals adaptation to photosymbiosis, coevolution with viruses, and cryptic sex.</title>
        <authorList>
            <person name="Blanc G."/>
            <person name="Duncan G."/>
            <person name="Agarkova I."/>
            <person name="Borodovsky M."/>
            <person name="Gurnon J."/>
            <person name="Kuo A."/>
            <person name="Lindquist E."/>
            <person name="Lucas S."/>
            <person name="Pangilinan J."/>
            <person name="Polle J."/>
            <person name="Salamov A."/>
            <person name="Terry A."/>
            <person name="Yamada T."/>
            <person name="Dunigan D.D."/>
            <person name="Grigoriev I.V."/>
            <person name="Claverie J.M."/>
            <person name="Van Etten J.L."/>
        </authorList>
    </citation>
    <scope>NUCLEOTIDE SEQUENCE [LARGE SCALE GENOMIC DNA]</scope>
    <source>
        <strain evidence="2 3">NC64A</strain>
    </source>
</reference>
<dbReference type="SUPFAM" id="SSF56091">
    <property type="entry name" value="DNA ligase/mRNA capping enzyme, catalytic domain"/>
    <property type="match status" value="1"/>
</dbReference>
<dbReference type="OrthoDB" id="151490at2759"/>
<proteinExistence type="predicted"/>
<dbReference type="Gene3D" id="3.30.470.30">
    <property type="entry name" value="DNA ligase/mRNA capping enzyme"/>
    <property type="match status" value="1"/>
</dbReference>
<dbReference type="Pfam" id="PF01068">
    <property type="entry name" value="DNA_ligase_A_M"/>
    <property type="match status" value="1"/>
</dbReference>
<dbReference type="GO" id="GO:0006297">
    <property type="term" value="P:nucleotide-excision repair, DNA gap filling"/>
    <property type="evidence" value="ECO:0007669"/>
    <property type="project" value="TreeGrafter"/>
</dbReference>
<dbReference type="GO" id="GO:0003677">
    <property type="term" value="F:DNA binding"/>
    <property type="evidence" value="ECO:0007669"/>
    <property type="project" value="InterPro"/>
</dbReference>
<dbReference type="RefSeq" id="XP_005844876.1">
    <property type="nucleotide sequence ID" value="XM_005844814.1"/>
</dbReference>
<protein>
    <recommendedName>
        <fullName evidence="1">ATP-dependent DNA ligase family profile domain-containing protein</fullName>
    </recommendedName>
</protein>
<dbReference type="PANTHER" id="PTHR45997:SF1">
    <property type="entry name" value="DNA LIGASE 4"/>
    <property type="match status" value="1"/>
</dbReference>
<dbReference type="GO" id="GO:0032807">
    <property type="term" value="C:DNA ligase IV complex"/>
    <property type="evidence" value="ECO:0007669"/>
    <property type="project" value="TreeGrafter"/>
</dbReference>
<dbReference type="InterPro" id="IPR012310">
    <property type="entry name" value="DNA_ligase_ATP-dep_cent"/>
</dbReference>
<dbReference type="AlphaFoldDB" id="E1ZMY8"/>
<name>E1ZMY8_CHLVA</name>
<feature type="domain" description="ATP-dependent DNA ligase family profile" evidence="1">
    <location>
        <begin position="87"/>
        <end position="171"/>
    </location>
</feature>